<dbReference type="GO" id="GO:0046872">
    <property type="term" value="F:metal ion binding"/>
    <property type="evidence" value="ECO:0007669"/>
    <property type="project" value="InterPro"/>
</dbReference>
<evidence type="ECO:0000256" key="2">
    <source>
        <dbReference type="ARBA" id="ARBA00022741"/>
    </source>
</evidence>
<feature type="domain" description="ATP-grasp" evidence="5">
    <location>
        <begin position="117"/>
        <end position="318"/>
    </location>
</feature>
<evidence type="ECO:0000256" key="3">
    <source>
        <dbReference type="ARBA" id="ARBA00022840"/>
    </source>
</evidence>
<dbReference type="SMART" id="SM01209">
    <property type="entry name" value="GARS_A"/>
    <property type="match status" value="1"/>
</dbReference>
<organism evidence="6 7">
    <name type="scientific">Priestia taiwanensis</name>
    <dbReference type="NCBI Taxonomy" id="1347902"/>
    <lineage>
        <taxon>Bacteria</taxon>
        <taxon>Bacillati</taxon>
        <taxon>Bacillota</taxon>
        <taxon>Bacilli</taxon>
        <taxon>Bacillales</taxon>
        <taxon>Bacillaceae</taxon>
        <taxon>Priestia</taxon>
    </lineage>
</organism>
<dbReference type="RefSeq" id="WP_188387070.1">
    <property type="nucleotide sequence ID" value="NZ_BMFK01000001.1"/>
</dbReference>
<gene>
    <name evidence="6" type="ORF">GCM10007140_07290</name>
</gene>
<dbReference type="Pfam" id="PF18130">
    <property type="entry name" value="ATPgrasp_N"/>
    <property type="match status" value="1"/>
</dbReference>
<dbReference type="AlphaFoldDB" id="A0A917EM51"/>
<dbReference type="Pfam" id="PF13535">
    <property type="entry name" value="ATP-grasp_4"/>
    <property type="match status" value="1"/>
</dbReference>
<evidence type="ECO:0000256" key="4">
    <source>
        <dbReference type="PROSITE-ProRule" id="PRU00409"/>
    </source>
</evidence>
<reference evidence="6" key="2">
    <citation type="submission" date="2020-09" db="EMBL/GenBank/DDBJ databases">
        <authorList>
            <person name="Sun Q."/>
            <person name="Zhou Y."/>
        </authorList>
    </citation>
    <scope>NUCLEOTIDE SEQUENCE</scope>
    <source>
        <strain evidence="6">CGMCC 1.12698</strain>
    </source>
</reference>
<keyword evidence="7" id="KW-1185">Reference proteome</keyword>
<evidence type="ECO:0000313" key="6">
    <source>
        <dbReference type="EMBL" id="GGE59496.1"/>
    </source>
</evidence>
<dbReference type="PROSITE" id="PS50975">
    <property type="entry name" value="ATP_GRASP"/>
    <property type="match status" value="1"/>
</dbReference>
<evidence type="ECO:0000313" key="7">
    <source>
        <dbReference type="Proteomes" id="UP000605259"/>
    </source>
</evidence>
<keyword evidence="3 4" id="KW-0067">ATP-binding</keyword>
<reference evidence="6" key="1">
    <citation type="journal article" date="2014" name="Int. J. Syst. Evol. Microbiol.">
        <title>Complete genome sequence of Corynebacterium casei LMG S-19264T (=DSM 44701T), isolated from a smear-ripened cheese.</title>
        <authorList>
            <consortium name="US DOE Joint Genome Institute (JGI-PGF)"/>
            <person name="Walter F."/>
            <person name="Albersmeier A."/>
            <person name="Kalinowski J."/>
            <person name="Ruckert C."/>
        </authorList>
    </citation>
    <scope>NUCLEOTIDE SEQUENCE</scope>
    <source>
        <strain evidence="6">CGMCC 1.12698</strain>
    </source>
</reference>
<dbReference type="PANTHER" id="PTHR43585:SF2">
    <property type="entry name" value="ATP-GRASP ENZYME FSQD"/>
    <property type="match status" value="1"/>
</dbReference>
<evidence type="ECO:0000259" key="5">
    <source>
        <dbReference type="PROSITE" id="PS50975"/>
    </source>
</evidence>
<dbReference type="SUPFAM" id="SSF56059">
    <property type="entry name" value="Glutathione synthetase ATP-binding domain-like"/>
    <property type="match status" value="1"/>
</dbReference>
<dbReference type="InterPro" id="IPR011761">
    <property type="entry name" value="ATP-grasp"/>
</dbReference>
<protein>
    <recommendedName>
        <fullName evidence="5">ATP-grasp domain-containing protein</fullName>
    </recommendedName>
</protein>
<dbReference type="Gene3D" id="3.40.50.20">
    <property type="match status" value="1"/>
</dbReference>
<dbReference type="PANTHER" id="PTHR43585">
    <property type="entry name" value="FUMIPYRROLE BIOSYNTHESIS PROTEIN C"/>
    <property type="match status" value="1"/>
</dbReference>
<keyword evidence="2 4" id="KW-0547">Nucleotide-binding</keyword>
<dbReference type="Pfam" id="PF18603">
    <property type="entry name" value="LAL_C2"/>
    <property type="match status" value="1"/>
</dbReference>
<comment type="caution">
    <text evidence="6">The sequence shown here is derived from an EMBL/GenBank/DDBJ whole genome shotgun (WGS) entry which is preliminary data.</text>
</comment>
<dbReference type="Proteomes" id="UP000605259">
    <property type="component" value="Unassembled WGS sequence"/>
</dbReference>
<sequence>MGLKNKRLAIVVQNIHVPFIFEEAEAMGINVTFFHHQKEVNLNHLKGVQKFIPIDLFHHPDKAVDIVKSEHERNPFDGIMTFYEPALEFVARLAEELRLPGLATSVIENCRNKNNMRGMLKKNGLNVPHFKEYENEVDVTNFSFEYPVVVKPSNGFASQGVTRANTKKELIESIEKVRKVNTEDLGQFTGNKTSIVIEQFIDGPEFAIETFSIQEEVRVLSIGYKGDCKGPFFEESIYIAPAQLEENVMESISQEASKAVRALGIVDGPAHVELRLDSAGKPYVIEIGARIGGSGISHYIVKASTGINYMELAFKYVLGVQDCDAYNNEKKIHKVAGNYIIPVQGHGIVEGFEGIDSVRADMEVNRVLMFMAKGTEVLPYPHFSGYPGFILTTHESYSDCERYYTYLDNNVKVIYRNEVNV</sequence>
<dbReference type="GO" id="GO:0016874">
    <property type="term" value="F:ligase activity"/>
    <property type="evidence" value="ECO:0007669"/>
    <property type="project" value="UniProtKB-KW"/>
</dbReference>
<dbReference type="InterPro" id="IPR041472">
    <property type="entry name" value="BL00235/CARNS1_N"/>
</dbReference>
<dbReference type="InterPro" id="IPR052032">
    <property type="entry name" value="ATP-dep_AA_Ligase"/>
</dbReference>
<proteinExistence type="predicted"/>
<name>A0A917EM51_9BACI</name>
<dbReference type="GO" id="GO:0005524">
    <property type="term" value="F:ATP binding"/>
    <property type="evidence" value="ECO:0007669"/>
    <property type="project" value="UniProtKB-UniRule"/>
</dbReference>
<keyword evidence="1" id="KW-0436">Ligase</keyword>
<dbReference type="EMBL" id="BMFK01000001">
    <property type="protein sequence ID" value="GGE59496.1"/>
    <property type="molecule type" value="Genomic_DNA"/>
</dbReference>
<accession>A0A917EM51</accession>
<dbReference type="Gene3D" id="3.30.470.20">
    <property type="entry name" value="ATP-grasp fold, B domain"/>
    <property type="match status" value="1"/>
</dbReference>
<dbReference type="InterPro" id="IPR040570">
    <property type="entry name" value="LAL_C2"/>
</dbReference>
<evidence type="ECO:0000256" key="1">
    <source>
        <dbReference type="ARBA" id="ARBA00022598"/>
    </source>
</evidence>